<dbReference type="InterPro" id="IPR031774">
    <property type="entry name" value="SF3A3_dom"/>
</dbReference>
<dbReference type="PANTHER" id="PTHR12786:SF2">
    <property type="entry name" value="SPLICING FACTOR 3A SUBUNIT 3"/>
    <property type="match status" value="1"/>
</dbReference>
<evidence type="ECO:0000313" key="10">
    <source>
        <dbReference type="EMBL" id="KAJ5114061.1"/>
    </source>
</evidence>
<feature type="compositionally biased region" description="Polar residues" evidence="8">
    <location>
        <begin position="278"/>
        <end position="295"/>
    </location>
</feature>
<feature type="compositionally biased region" description="Basic and acidic residues" evidence="8">
    <location>
        <begin position="351"/>
        <end position="361"/>
    </location>
</feature>
<reference evidence="10" key="2">
    <citation type="journal article" date="2023" name="IMA Fungus">
        <title>Comparative genomic study of the Penicillium genus elucidates a diverse pangenome and 15 lateral gene transfer events.</title>
        <authorList>
            <person name="Petersen C."/>
            <person name="Sorensen T."/>
            <person name="Nielsen M.R."/>
            <person name="Sondergaard T.E."/>
            <person name="Sorensen J.L."/>
            <person name="Fitzpatrick D.A."/>
            <person name="Frisvad J.C."/>
            <person name="Nielsen K.L."/>
        </authorList>
    </citation>
    <scope>NUCLEOTIDE SEQUENCE</scope>
    <source>
        <strain evidence="10">IBT 30069</strain>
    </source>
</reference>
<evidence type="ECO:0000259" key="9">
    <source>
        <dbReference type="PROSITE" id="PS50171"/>
    </source>
</evidence>
<dbReference type="InterPro" id="IPR000690">
    <property type="entry name" value="Matrin/U1-C_Znf_C2H2"/>
</dbReference>
<dbReference type="PROSITE" id="PS50171">
    <property type="entry name" value="ZF_MATRIN"/>
    <property type="match status" value="1"/>
</dbReference>
<comment type="caution">
    <text evidence="10">The sequence shown here is derived from an EMBL/GenBank/DDBJ whole genome shotgun (WGS) entry which is preliminary data.</text>
</comment>
<name>A0A9W9KQE7_9EURO</name>
<evidence type="ECO:0000256" key="7">
    <source>
        <dbReference type="ARBA" id="ARBA00023242"/>
    </source>
</evidence>
<dbReference type="PANTHER" id="PTHR12786">
    <property type="entry name" value="SPLICING FACTOR SF3A-RELATED"/>
    <property type="match status" value="1"/>
</dbReference>
<proteinExistence type="inferred from homology"/>
<feature type="region of interest" description="Disordered" evidence="8">
    <location>
        <begin position="342"/>
        <end position="371"/>
    </location>
</feature>
<dbReference type="PROSITE" id="PS00028">
    <property type="entry name" value="ZINC_FINGER_C2H2_1"/>
    <property type="match status" value="1"/>
</dbReference>
<organism evidence="10 11">
    <name type="scientific">Penicillium angulare</name>
    <dbReference type="NCBI Taxonomy" id="116970"/>
    <lineage>
        <taxon>Eukaryota</taxon>
        <taxon>Fungi</taxon>
        <taxon>Dikarya</taxon>
        <taxon>Ascomycota</taxon>
        <taxon>Pezizomycotina</taxon>
        <taxon>Eurotiomycetes</taxon>
        <taxon>Eurotiomycetidae</taxon>
        <taxon>Eurotiales</taxon>
        <taxon>Aspergillaceae</taxon>
        <taxon>Penicillium</taxon>
    </lineage>
</organism>
<evidence type="ECO:0000256" key="8">
    <source>
        <dbReference type="SAM" id="MobiDB-lite"/>
    </source>
</evidence>
<dbReference type="Pfam" id="PF16837">
    <property type="entry name" value="SF3A3"/>
    <property type="match status" value="1"/>
</dbReference>
<comment type="similarity">
    <text evidence="2">Belongs to the SF3A3 family.</text>
</comment>
<accession>A0A9W9KQE7</accession>
<dbReference type="Gene3D" id="3.30.160.60">
    <property type="entry name" value="Classic Zinc Finger"/>
    <property type="match status" value="1"/>
</dbReference>
<dbReference type="Proteomes" id="UP001149165">
    <property type="component" value="Unassembled WGS sequence"/>
</dbReference>
<dbReference type="AlphaFoldDB" id="A0A9W9KQE7"/>
<dbReference type="GO" id="GO:0000398">
    <property type="term" value="P:mRNA splicing, via spliceosome"/>
    <property type="evidence" value="ECO:0007669"/>
    <property type="project" value="InterPro"/>
</dbReference>
<dbReference type="InterPro" id="IPR021966">
    <property type="entry name" value="SF3a60_bindingd"/>
</dbReference>
<dbReference type="Pfam" id="PF12108">
    <property type="entry name" value="SF3a60_bindingd"/>
    <property type="match status" value="1"/>
</dbReference>
<dbReference type="OrthoDB" id="2160351at2759"/>
<reference evidence="10" key="1">
    <citation type="submission" date="2022-11" db="EMBL/GenBank/DDBJ databases">
        <authorList>
            <person name="Petersen C."/>
        </authorList>
    </citation>
    <scope>NUCLEOTIDE SEQUENCE</scope>
    <source>
        <strain evidence="10">IBT 30069</strain>
    </source>
</reference>
<keyword evidence="6" id="KW-0862">Zinc</keyword>
<keyword evidence="5" id="KW-0863">Zinc-finger</keyword>
<comment type="subcellular location">
    <subcellularLocation>
        <location evidence="1">Nucleus</location>
    </subcellularLocation>
</comment>
<evidence type="ECO:0000256" key="3">
    <source>
        <dbReference type="ARBA" id="ARBA00022553"/>
    </source>
</evidence>
<evidence type="ECO:0000256" key="4">
    <source>
        <dbReference type="ARBA" id="ARBA00022723"/>
    </source>
</evidence>
<gene>
    <name evidence="10" type="ORF">N7456_002595</name>
</gene>
<protein>
    <recommendedName>
        <fullName evidence="9">Matrin-type domain-containing protein</fullName>
    </recommendedName>
</protein>
<dbReference type="Pfam" id="PF12874">
    <property type="entry name" value="zf-met"/>
    <property type="match status" value="1"/>
</dbReference>
<sequence length="495" mass="57850">MILEEQRFLHEDRERLEQAVADRVMNEPRGVRERLANEHEIAMFLDRIEVQSKRLLEIYNDADGLREKEIQSISTGDQFEEFYKQLEDIKEFHKRNPNQIVENLEKAYQPRQPGEGEFMEIDSMFTGEERFGKFLDLTTMHEQYLNLPGIKRVNYVDYLGIFDTFTPPIMNIKRKDKVSDKFFRYVDELATYLESFFKRVKPLADLNALITSFDEDFEKKWTANEVPGWATEQASNGSSEENWCADCEKGFTNENVYRNHLTGKKHIRAAEAKKAAGTSESDPSSKPHTTQTSSLAKDLKERAVASREHRVRCLTEQLKDEREATKHEVVRRQGLTERERRADWEDLMAEQEDRAEGRGGEESDDEEDRIANPLNVPLGWDGKPIPYWLYKLHGLGVEYPCEICGNYVYMGRRAFDKHFGEATHIYGLKCLGITANTNLFREITGIDQAMRLWEQLEKDRKRERDSRDNVVQMEDAEGNVMPERVYYDLQKQGIL</sequence>
<evidence type="ECO:0000256" key="2">
    <source>
        <dbReference type="ARBA" id="ARBA00008776"/>
    </source>
</evidence>
<dbReference type="InterPro" id="IPR024598">
    <property type="entry name" value="SF3a60/Prp9_C"/>
</dbReference>
<dbReference type="GO" id="GO:0003723">
    <property type="term" value="F:RNA binding"/>
    <property type="evidence" value="ECO:0007669"/>
    <property type="project" value="InterPro"/>
</dbReference>
<evidence type="ECO:0000313" key="11">
    <source>
        <dbReference type="Proteomes" id="UP001149165"/>
    </source>
</evidence>
<dbReference type="GO" id="GO:0008270">
    <property type="term" value="F:zinc ion binding"/>
    <property type="evidence" value="ECO:0007669"/>
    <property type="project" value="UniProtKB-KW"/>
</dbReference>
<evidence type="ECO:0000256" key="6">
    <source>
        <dbReference type="ARBA" id="ARBA00022833"/>
    </source>
</evidence>
<evidence type="ECO:0000256" key="1">
    <source>
        <dbReference type="ARBA" id="ARBA00004123"/>
    </source>
</evidence>
<dbReference type="EMBL" id="JAPQKH010000002">
    <property type="protein sequence ID" value="KAJ5114061.1"/>
    <property type="molecule type" value="Genomic_DNA"/>
</dbReference>
<keyword evidence="11" id="KW-1185">Reference proteome</keyword>
<dbReference type="InterPro" id="IPR051421">
    <property type="entry name" value="RNA_Proc_DNA_Dmg_Regulator"/>
</dbReference>
<dbReference type="InterPro" id="IPR036236">
    <property type="entry name" value="Znf_C2H2_sf"/>
</dbReference>
<feature type="domain" description="Matrin-type" evidence="9">
    <location>
        <begin position="399"/>
        <end position="430"/>
    </location>
</feature>
<keyword evidence="7" id="KW-0539">Nucleus</keyword>
<dbReference type="SUPFAM" id="SSF57667">
    <property type="entry name" value="beta-beta-alpha zinc fingers"/>
    <property type="match status" value="1"/>
</dbReference>
<dbReference type="InterPro" id="IPR013087">
    <property type="entry name" value="Znf_C2H2_type"/>
</dbReference>
<feature type="region of interest" description="Disordered" evidence="8">
    <location>
        <begin position="269"/>
        <end position="304"/>
    </location>
</feature>
<keyword evidence="3" id="KW-0597">Phosphoprotein</keyword>
<dbReference type="Pfam" id="PF11931">
    <property type="entry name" value="SF3a60_Prp9_C"/>
    <property type="match status" value="1"/>
</dbReference>
<keyword evidence="4" id="KW-0479">Metal-binding</keyword>
<dbReference type="GO" id="GO:0005681">
    <property type="term" value="C:spliceosomal complex"/>
    <property type="evidence" value="ECO:0007669"/>
    <property type="project" value="InterPro"/>
</dbReference>
<evidence type="ECO:0000256" key="5">
    <source>
        <dbReference type="ARBA" id="ARBA00022771"/>
    </source>
</evidence>